<organism evidence="1 2">
    <name type="scientific">Eubacterium cellulosolvens (strain ATCC 43171 / JCM 9499 / 6)</name>
    <name type="common">Cillobacterium cellulosolvens</name>
    <dbReference type="NCBI Taxonomy" id="633697"/>
    <lineage>
        <taxon>Bacteria</taxon>
        <taxon>Bacillati</taxon>
        <taxon>Bacillota</taxon>
        <taxon>Clostridia</taxon>
        <taxon>Eubacteriales</taxon>
        <taxon>Eubacteriaceae</taxon>
        <taxon>Eubacterium</taxon>
    </lineage>
</organism>
<gene>
    <name evidence="1" type="ORF">EubceDRAFT1_2770</name>
</gene>
<keyword evidence="2" id="KW-1185">Reference proteome</keyword>
<sequence length="109" mass="12170">MAGSGFFGTVKVDNDVLKAKADEASSRIRDCRAAMEAMENELNKCGSSWTGEGNEAFRQTFSRVKKNVEDALAEYERYPEDLLTYVGIYQEKISSTKAKAEAINDLKLF</sequence>
<dbReference type="HOGENOM" id="CLU_2179901_0_0_9"/>
<reference evidence="1 2" key="1">
    <citation type="submission" date="2010-08" db="EMBL/GenBank/DDBJ databases">
        <authorList>
            <consortium name="US DOE Joint Genome Institute (JGI-PGF)"/>
            <person name="Lucas S."/>
            <person name="Copeland A."/>
            <person name="Lapidus A."/>
            <person name="Cheng J.-F."/>
            <person name="Bruce D."/>
            <person name="Goodwin L."/>
            <person name="Pitluck S."/>
            <person name="Land M.L."/>
            <person name="Hauser L."/>
            <person name="Chang Y.-J."/>
            <person name="Anderson I.J."/>
            <person name="Johnson E."/>
            <person name="Mulhopadhyay B."/>
            <person name="Kyrpides N."/>
            <person name="Woyke T.J."/>
        </authorList>
    </citation>
    <scope>NUCLEOTIDE SEQUENCE [LARGE SCALE GENOMIC DNA]</scope>
    <source>
        <strain evidence="1 2">6</strain>
    </source>
</reference>
<proteinExistence type="predicted"/>
<dbReference type="Gene3D" id="1.10.287.1060">
    <property type="entry name" value="ESAT-6-like"/>
    <property type="match status" value="1"/>
</dbReference>
<dbReference type="InterPro" id="IPR010310">
    <property type="entry name" value="T7SS_ESAT-6-like"/>
</dbReference>
<evidence type="ECO:0000313" key="1">
    <source>
        <dbReference type="EMBL" id="EIM58470.1"/>
    </source>
</evidence>
<dbReference type="Pfam" id="PF06013">
    <property type="entry name" value="WXG100"/>
    <property type="match status" value="1"/>
</dbReference>
<dbReference type="EMBL" id="CM001487">
    <property type="protein sequence ID" value="EIM58470.1"/>
    <property type="molecule type" value="Genomic_DNA"/>
</dbReference>
<accession>I5AXE7</accession>
<reference evidence="1 2" key="2">
    <citation type="submission" date="2012-02" db="EMBL/GenBank/DDBJ databases">
        <title>Improved High-Quality Draft sequence of Eubacterium cellulosolvens 6.</title>
        <authorList>
            <consortium name="US DOE Joint Genome Institute"/>
            <person name="Lucas S."/>
            <person name="Han J."/>
            <person name="Lapidus A."/>
            <person name="Cheng J.-F."/>
            <person name="Goodwin L."/>
            <person name="Pitluck S."/>
            <person name="Peters L."/>
            <person name="Mikhailova N."/>
            <person name="Gu W."/>
            <person name="Detter J.C."/>
            <person name="Han C."/>
            <person name="Tapia R."/>
            <person name="Land M."/>
            <person name="Hauser L."/>
            <person name="Kyrpides N."/>
            <person name="Ivanova N."/>
            <person name="Pagani I."/>
            <person name="Johnson E."/>
            <person name="Mukhopadhyay B."/>
            <person name="Anderson I."/>
            <person name="Woyke T."/>
        </authorList>
    </citation>
    <scope>NUCLEOTIDE SEQUENCE [LARGE SCALE GENOMIC DNA]</scope>
    <source>
        <strain evidence="1 2">6</strain>
    </source>
</reference>
<evidence type="ECO:0008006" key="3">
    <source>
        <dbReference type="Google" id="ProtNLM"/>
    </source>
</evidence>
<dbReference type="Proteomes" id="UP000005753">
    <property type="component" value="Chromosome"/>
</dbReference>
<dbReference type="STRING" id="633697.EubceDRAFT1_2770"/>
<dbReference type="AlphaFoldDB" id="I5AXE7"/>
<evidence type="ECO:0000313" key="2">
    <source>
        <dbReference type="Proteomes" id="UP000005753"/>
    </source>
</evidence>
<name>I5AXE7_EUBC6</name>
<dbReference type="SUPFAM" id="SSF140453">
    <property type="entry name" value="EsxAB dimer-like"/>
    <property type="match status" value="1"/>
</dbReference>
<dbReference type="InterPro" id="IPR036689">
    <property type="entry name" value="ESAT-6-like_sf"/>
</dbReference>
<protein>
    <recommendedName>
        <fullName evidence="3">ESAT-6-like protein</fullName>
    </recommendedName>
</protein>